<evidence type="ECO:0000313" key="3">
    <source>
        <dbReference type="Proteomes" id="UP000245166"/>
    </source>
</evidence>
<dbReference type="AlphaFoldDB" id="A0A2U1ZT88"/>
<dbReference type="InterPro" id="IPR053733">
    <property type="entry name" value="Heme_Transport_Util_sf"/>
</dbReference>
<evidence type="ECO:0000259" key="1">
    <source>
        <dbReference type="Pfam" id="PF05171"/>
    </source>
</evidence>
<keyword evidence="3" id="KW-1185">Reference proteome</keyword>
<gene>
    <name evidence="2" type="ORF">C8046_05495</name>
</gene>
<organism evidence="2 3">
    <name type="scientific">Serinibacter arcticus</name>
    <dbReference type="NCBI Taxonomy" id="1655435"/>
    <lineage>
        <taxon>Bacteria</taxon>
        <taxon>Bacillati</taxon>
        <taxon>Actinomycetota</taxon>
        <taxon>Actinomycetes</taxon>
        <taxon>Micrococcales</taxon>
        <taxon>Beutenbergiaceae</taxon>
        <taxon>Serinibacter</taxon>
    </lineage>
</organism>
<accession>A0A2U1ZT88</accession>
<proteinExistence type="predicted"/>
<protein>
    <recommendedName>
        <fullName evidence="1">Haemin-degrading HemS/ChuX domain-containing protein</fullName>
    </recommendedName>
</protein>
<dbReference type="SUPFAM" id="SSF144064">
    <property type="entry name" value="Heme iron utilization protein-like"/>
    <property type="match status" value="1"/>
</dbReference>
<dbReference type="EMBL" id="PYHR01000002">
    <property type="protein sequence ID" value="PWD50198.1"/>
    <property type="molecule type" value="Genomic_DNA"/>
</dbReference>
<dbReference type="GO" id="GO:0006826">
    <property type="term" value="P:iron ion transport"/>
    <property type="evidence" value="ECO:0007669"/>
    <property type="project" value="InterPro"/>
</dbReference>
<dbReference type="Proteomes" id="UP000245166">
    <property type="component" value="Unassembled WGS sequence"/>
</dbReference>
<dbReference type="Pfam" id="PF05171">
    <property type="entry name" value="HemS"/>
    <property type="match status" value="1"/>
</dbReference>
<sequence length="318" mass="32488">MDVADSCGCGGGLAPSCGRRGFSDLQLLEDLSPGGLSPLATDVAALCDHLQLLEGATAITSGHGAALAATGRYGAPSTVGGALAQPGVTLRYLPGTVTTALRVEPRPSVHLSQPVAASVDLFDGGGRRVHQARLAAPEDLRLLDSVGPPTAGTADATAVAPPTPVLARPGLDDQIDLVDSHLTDAGGARLRTLLGHDGGHARPVDPQRLEAVVAGVAELGLRPTFTVTSGIQQSHTGRVEAIGHAGRTLRLRSGGAVLAVSSTSVHRMWVTTAQGPHGPTSAVELFDAEGRALVLITLTGHHPVPAHRAWEELLIAQQ</sequence>
<comment type="caution">
    <text evidence="2">The sequence shown here is derived from an EMBL/GenBank/DDBJ whole genome shotgun (WGS) entry which is preliminary data.</text>
</comment>
<dbReference type="Gene3D" id="3.40.1570.10">
    <property type="entry name" value="HemS/ChuS/ChuX like domains"/>
    <property type="match status" value="2"/>
</dbReference>
<feature type="domain" description="Haemin-degrading HemS/ChuX" evidence="1">
    <location>
        <begin position="196"/>
        <end position="314"/>
    </location>
</feature>
<name>A0A2U1ZT88_9MICO</name>
<evidence type="ECO:0000313" key="2">
    <source>
        <dbReference type="EMBL" id="PWD50198.1"/>
    </source>
</evidence>
<dbReference type="InterPro" id="IPR007845">
    <property type="entry name" value="HemS/ChuX_dom"/>
</dbReference>
<reference evidence="2 3" key="1">
    <citation type="submission" date="2018-03" db="EMBL/GenBank/DDBJ databases">
        <title>Genome assembly of novel Miniimonas species PCH200.</title>
        <authorList>
            <person name="Thakur V."/>
            <person name="Kumar V."/>
            <person name="Singh D."/>
        </authorList>
    </citation>
    <scope>NUCLEOTIDE SEQUENCE [LARGE SCALE GENOMIC DNA]</scope>
    <source>
        <strain evidence="2 3">PCH200</strain>
    </source>
</reference>